<name>A0ABN6J0T7_9CLOT</name>
<reference evidence="2" key="1">
    <citation type="submission" date="2021-07" db="EMBL/GenBank/DDBJ databases">
        <title>Complete genome sequencing of a Clostridium isolate.</title>
        <authorList>
            <person name="Ueki A."/>
            <person name="Tonouchi A."/>
        </authorList>
    </citation>
    <scope>NUCLEOTIDE SEQUENCE [LARGE SCALE GENOMIC DNA]</scope>
    <source>
        <strain evidence="2">C5S11</strain>
    </source>
</reference>
<dbReference type="Proteomes" id="UP000824633">
    <property type="component" value="Chromosome"/>
</dbReference>
<accession>A0ABN6J0T7</accession>
<organism evidence="1 2">
    <name type="scientific">Clostridium gelidum</name>
    <dbReference type="NCBI Taxonomy" id="704125"/>
    <lineage>
        <taxon>Bacteria</taxon>
        <taxon>Bacillati</taxon>
        <taxon>Bacillota</taxon>
        <taxon>Clostridia</taxon>
        <taxon>Eubacteriales</taxon>
        <taxon>Clostridiaceae</taxon>
        <taxon>Clostridium</taxon>
    </lineage>
</organism>
<gene>
    <name evidence="1" type="ORF">psyc5s11_23260</name>
</gene>
<protein>
    <submittedName>
        <fullName evidence="1">Uncharacterized protein</fullName>
    </submittedName>
</protein>
<evidence type="ECO:0000313" key="1">
    <source>
        <dbReference type="EMBL" id="BCZ46259.1"/>
    </source>
</evidence>
<proteinExistence type="predicted"/>
<sequence length="42" mass="4844">MGKFHVELKKVVDDSYDVEIGHDLINKLIDDLKNGLVCMRNK</sequence>
<dbReference type="EMBL" id="AP024849">
    <property type="protein sequence ID" value="BCZ46259.1"/>
    <property type="molecule type" value="Genomic_DNA"/>
</dbReference>
<evidence type="ECO:0000313" key="2">
    <source>
        <dbReference type="Proteomes" id="UP000824633"/>
    </source>
</evidence>
<keyword evidence="2" id="KW-1185">Reference proteome</keyword>